<evidence type="ECO:0000313" key="2">
    <source>
        <dbReference type="Proteomes" id="UP000225997"/>
    </source>
</evidence>
<evidence type="ECO:0008006" key="3">
    <source>
        <dbReference type="Google" id="ProtNLM"/>
    </source>
</evidence>
<dbReference type="Proteomes" id="UP000225997">
    <property type="component" value="Unassembled WGS sequence"/>
</dbReference>
<accession>A0A2C4QE62</accession>
<dbReference type="RefSeq" id="WP_100062237.1">
    <property type="nucleotide sequence ID" value="NZ_NUSQ01000151.1"/>
</dbReference>
<reference evidence="1 2" key="1">
    <citation type="submission" date="2017-09" db="EMBL/GenBank/DDBJ databases">
        <title>Large-scale bioinformatics analysis of Bacillus genomes uncovers conserved roles of natural products in bacterial physiology.</title>
        <authorList>
            <consortium name="Agbiome Team Llc"/>
            <person name="Bleich R.M."/>
            <person name="Grubbs K.J."/>
            <person name="Santa Maria K.C."/>
            <person name="Allen S.E."/>
            <person name="Farag S."/>
            <person name="Shank E.A."/>
            <person name="Bowers A."/>
        </authorList>
    </citation>
    <scope>NUCLEOTIDE SEQUENCE [LARGE SCALE GENOMIC DNA]</scope>
    <source>
        <strain evidence="1 2">AFS044250</strain>
    </source>
</reference>
<organism evidence="1 2">
    <name type="scientific">Bacillus toyonensis</name>
    <dbReference type="NCBI Taxonomy" id="155322"/>
    <lineage>
        <taxon>Bacteria</taxon>
        <taxon>Bacillati</taxon>
        <taxon>Bacillota</taxon>
        <taxon>Bacilli</taxon>
        <taxon>Bacillales</taxon>
        <taxon>Bacillaceae</taxon>
        <taxon>Bacillus</taxon>
        <taxon>Bacillus cereus group</taxon>
    </lineage>
</organism>
<comment type="caution">
    <text evidence="1">The sequence shown here is derived from an EMBL/GenBank/DDBJ whole genome shotgun (WGS) entry which is preliminary data.</text>
</comment>
<dbReference type="InterPro" id="IPR012441">
    <property type="entry name" value="DUF1643"/>
</dbReference>
<protein>
    <recommendedName>
        <fullName evidence="3">DUF1643 domain-containing protein</fullName>
    </recommendedName>
</protein>
<dbReference type="EMBL" id="NUSQ01000151">
    <property type="protein sequence ID" value="PHD63347.1"/>
    <property type="molecule type" value="Genomic_DNA"/>
</dbReference>
<gene>
    <name evidence="1" type="ORF">COF40_25290</name>
</gene>
<dbReference type="AlphaFoldDB" id="A0A2C4QE62"/>
<name>A0A2C4QE62_9BACI</name>
<sequence>MKKGAVIDDKYRYSLTREWDMTKPKVAFVMLNPSTADEESNDMTTDRCEGFAKRWGYGAIEIVNLFAFRAKDPKELRVLTVEETIGPENHIHLERAIQQAERVVVAWGEHGVLHNCCKDPYFLMLLHDYKEKTFCFGHTSNYQPLHPLHLAYITPLQLFMNNKS</sequence>
<proteinExistence type="predicted"/>
<dbReference type="Pfam" id="PF07799">
    <property type="entry name" value="DUF1643"/>
    <property type="match status" value="1"/>
</dbReference>
<evidence type="ECO:0000313" key="1">
    <source>
        <dbReference type="EMBL" id="PHD63347.1"/>
    </source>
</evidence>